<organism evidence="8 9">
    <name type="scientific">Mucilaginibacter calamicampi</name>
    <dbReference type="NCBI Taxonomy" id="1302352"/>
    <lineage>
        <taxon>Bacteria</taxon>
        <taxon>Pseudomonadati</taxon>
        <taxon>Bacteroidota</taxon>
        <taxon>Sphingobacteriia</taxon>
        <taxon>Sphingobacteriales</taxon>
        <taxon>Sphingobacteriaceae</taxon>
        <taxon>Mucilaginibacter</taxon>
    </lineage>
</organism>
<keyword evidence="9" id="KW-1185">Reference proteome</keyword>
<gene>
    <name evidence="8" type="ORF">ACFQZS_10960</name>
</gene>
<comment type="subcellular location">
    <subcellularLocation>
        <location evidence="1">Cell outer membrane</location>
    </subcellularLocation>
</comment>
<evidence type="ECO:0000313" key="9">
    <source>
        <dbReference type="Proteomes" id="UP001596958"/>
    </source>
</evidence>
<evidence type="ECO:0000259" key="7">
    <source>
        <dbReference type="Pfam" id="PF14905"/>
    </source>
</evidence>
<keyword evidence="5" id="KW-0812">Transmembrane</keyword>
<accession>A0ABW2YX22</accession>
<protein>
    <submittedName>
        <fullName evidence="8">Outer membrane beta-barrel protein</fullName>
    </submittedName>
</protein>
<evidence type="ECO:0000259" key="6">
    <source>
        <dbReference type="Pfam" id="PF07715"/>
    </source>
</evidence>
<feature type="region of interest" description="Disordered" evidence="4">
    <location>
        <begin position="808"/>
        <end position="829"/>
    </location>
</feature>
<dbReference type="Gene3D" id="2.170.130.10">
    <property type="entry name" value="TonB-dependent receptor, plug domain"/>
    <property type="match status" value="1"/>
</dbReference>
<dbReference type="Gene3D" id="2.40.170.20">
    <property type="entry name" value="TonB-dependent receptor, beta-barrel domain"/>
    <property type="match status" value="1"/>
</dbReference>
<proteinExistence type="predicted"/>
<keyword evidence="5" id="KW-1133">Transmembrane helix</keyword>
<dbReference type="EMBL" id="JBHTHU010000006">
    <property type="protein sequence ID" value="MFD0750666.1"/>
    <property type="molecule type" value="Genomic_DNA"/>
</dbReference>
<dbReference type="InterPro" id="IPR036942">
    <property type="entry name" value="Beta-barrel_TonB_sf"/>
</dbReference>
<comment type="caution">
    <text evidence="8">The sequence shown here is derived from an EMBL/GenBank/DDBJ whole genome shotgun (WGS) entry which is preliminary data.</text>
</comment>
<evidence type="ECO:0000256" key="2">
    <source>
        <dbReference type="ARBA" id="ARBA00023136"/>
    </source>
</evidence>
<dbReference type="Pfam" id="PF07715">
    <property type="entry name" value="Plug"/>
    <property type="match status" value="1"/>
</dbReference>
<feature type="domain" description="TonB-dependent receptor plug" evidence="6">
    <location>
        <begin position="162"/>
        <end position="237"/>
    </location>
</feature>
<reference evidence="9" key="1">
    <citation type="journal article" date="2019" name="Int. J. Syst. Evol. Microbiol.">
        <title>The Global Catalogue of Microorganisms (GCM) 10K type strain sequencing project: providing services to taxonomists for standard genome sequencing and annotation.</title>
        <authorList>
            <consortium name="The Broad Institute Genomics Platform"/>
            <consortium name="The Broad Institute Genome Sequencing Center for Infectious Disease"/>
            <person name="Wu L."/>
            <person name="Ma J."/>
        </authorList>
    </citation>
    <scope>NUCLEOTIDE SEQUENCE [LARGE SCALE GENOMIC DNA]</scope>
    <source>
        <strain evidence="9">CCUG 63418</strain>
    </source>
</reference>
<dbReference type="InterPro" id="IPR012910">
    <property type="entry name" value="Plug_dom"/>
</dbReference>
<dbReference type="InterPro" id="IPR008969">
    <property type="entry name" value="CarboxyPept-like_regulatory"/>
</dbReference>
<feature type="transmembrane region" description="Helical" evidence="5">
    <location>
        <begin position="9"/>
        <end position="32"/>
    </location>
</feature>
<feature type="domain" description="Outer membrane protein beta-barrel" evidence="7">
    <location>
        <begin position="394"/>
        <end position="797"/>
    </location>
</feature>
<sequence length="829" mass="92683">MLNNFNIDYYIYCGIRGAVKIAALVIVTFVFVAQCYAQNKTPVIKGRVFIENKVLAEASTVILLAADSSIVTSTASDEQGAYNFVVNPGVYLILASQIGYNQSISGPYTVAQEGDINVRDISLIKSVPVLKEVSITARKAYVETRPGRVVLNVQNSIVAEGVSVYDLLRQAPGVQAGSQGSLSIIGRQNAMILVDGKPLNVSGENLTALLESMQSSNVQQIELLSNPSARYEAGGAGVINIMLKKGSNAGTNGTFSIGGGYGKFYKANTGITFNNRMGNVNIFGNYNYVANKTFKTFTTDRVIDYQGTTSNYDSRYYTTRESFNHSFRLGSDFFLSPNHTLGFLVSGTINNSDYLKDNELRISNSGRFDSTIVTMASLKRNLATLNYEANYSGKLDTLGQTLSGYVSYNHFDRRSDEYISNSFTKASGEVYRPALWQQNLSPAMINIWAAKADYLKPLSKNTRFETGLKYSRVRSDNDLIFGPKRNGVYTVDPNFSSNFIYTENVNAAYANLSSSTGKWKINGGLRVEQTIAHGSSASDRISFEKNYVDFFPQVQLQYNHNAKNYFTLSFNRSIYRPLYEEINPFLYYVDLYDYRAGNPQLLPSYTNTVELAHSYKSTIVTSLYATVTDNFYNFTAYEQNSESKVNITTKKNFGRMAAYGIKFFTPLQFTSWWTATLSVDASYQRIQAYPQNGSLNKGTQDVIVFNNHSFKIGSGFAANLNIWYESPTFYGFSRFKANSRFDAGISKTVFKNQGTFRLSAMDLFRTLRDRAYTNYQNINLSIINREEGRVINFGFSYRFGNRQLKNANTHKLGNEDEQRRTGSVAGSTN</sequence>
<dbReference type="Proteomes" id="UP001596958">
    <property type="component" value="Unassembled WGS sequence"/>
</dbReference>
<keyword evidence="3" id="KW-0998">Cell outer membrane</keyword>
<name>A0ABW2YX22_9SPHI</name>
<evidence type="ECO:0000256" key="5">
    <source>
        <dbReference type="SAM" id="Phobius"/>
    </source>
</evidence>
<dbReference type="RefSeq" id="WP_377100130.1">
    <property type="nucleotide sequence ID" value="NZ_JBHTHU010000006.1"/>
</dbReference>
<evidence type="ECO:0000256" key="1">
    <source>
        <dbReference type="ARBA" id="ARBA00004442"/>
    </source>
</evidence>
<evidence type="ECO:0000313" key="8">
    <source>
        <dbReference type="EMBL" id="MFD0750666.1"/>
    </source>
</evidence>
<keyword evidence="2 5" id="KW-0472">Membrane</keyword>
<dbReference type="InterPro" id="IPR041700">
    <property type="entry name" value="OMP_b-brl_3"/>
</dbReference>
<dbReference type="SUPFAM" id="SSF56935">
    <property type="entry name" value="Porins"/>
    <property type="match status" value="1"/>
</dbReference>
<evidence type="ECO:0000256" key="3">
    <source>
        <dbReference type="ARBA" id="ARBA00023237"/>
    </source>
</evidence>
<evidence type="ECO:0000256" key="4">
    <source>
        <dbReference type="SAM" id="MobiDB-lite"/>
    </source>
</evidence>
<dbReference type="Gene3D" id="2.60.40.1120">
    <property type="entry name" value="Carboxypeptidase-like, regulatory domain"/>
    <property type="match status" value="1"/>
</dbReference>
<dbReference type="SUPFAM" id="SSF49464">
    <property type="entry name" value="Carboxypeptidase regulatory domain-like"/>
    <property type="match status" value="1"/>
</dbReference>
<dbReference type="InterPro" id="IPR037066">
    <property type="entry name" value="Plug_dom_sf"/>
</dbReference>
<dbReference type="Pfam" id="PF14905">
    <property type="entry name" value="OMP_b-brl_3"/>
    <property type="match status" value="1"/>
</dbReference>